<keyword evidence="3" id="KW-1185">Reference proteome</keyword>
<proteinExistence type="predicted"/>
<dbReference type="STRING" id="49451.A0A314L0Y6"/>
<feature type="compositionally biased region" description="Basic and acidic residues" evidence="1">
    <location>
        <begin position="92"/>
        <end position="105"/>
    </location>
</feature>
<reference evidence="2" key="1">
    <citation type="submission" date="2016-11" db="EMBL/GenBank/DDBJ databases">
        <title>The genome of Nicotiana attenuata.</title>
        <authorList>
            <person name="Xu S."/>
            <person name="Brockmoeller T."/>
            <person name="Gaquerel E."/>
            <person name="Navarro A."/>
            <person name="Kuhl H."/>
            <person name="Gase K."/>
            <person name="Ling Z."/>
            <person name="Zhou W."/>
            <person name="Kreitzer C."/>
            <person name="Stanke M."/>
            <person name="Tang H."/>
            <person name="Lyons E."/>
            <person name="Pandey P."/>
            <person name="Pandey S.P."/>
            <person name="Timmermann B."/>
            <person name="Baldwin I.T."/>
        </authorList>
    </citation>
    <scope>NUCLEOTIDE SEQUENCE [LARGE SCALE GENOMIC DNA]</scope>
    <source>
        <strain evidence="2">UT</strain>
    </source>
</reference>
<comment type="caution">
    <text evidence="2">The sequence shown here is derived from an EMBL/GenBank/DDBJ whole genome shotgun (WGS) entry which is preliminary data.</text>
</comment>
<name>A0A314L0Y6_NICAT</name>
<gene>
    <name evidence="2" type="ORF">A4A49_14644</name>
</gene>
<dbReference type="EMBL" id="MJEQ01000583">
    <property type="protein sequence ID" value="OIT35270.1"/>
    <property type="molecule type" value="Genomic_DNA"/>
</dbReference>
<dbReference type="Proteomes" id="UP000187609">
    <property type="component" value="Unassembled WGS sequence"/>
</dbReference>
<evidence type="ECO:0000313" key="3">
    <source>
        <dbReference type="Proteomes" id="UP000187609"/>
    </source>
</evidence>
<feature type="region of interest" description="Disordered" evidence="1">
    <location>
        <begin position="21"/>
        <end position="152"/>
    </location>
</feature>
<sequence>MVLSNKKLKQKVRAANAELLAASESELKRNSTNVEDPNPKSLKSLLDSVTQKSRLSKRDKRREKTLTSQEEEEEEGGPPEQKKGKNKKRKRHESEENGDLKTEKKPIKKKKKKKKKKKNKGKQSLEDREVKEGVTFGDGGNGEAEAEAEAVEPSKSVERYEILKFLTLPYWPCFSLLEWFYKGVAMLLCDF</sequence>
<feature type="compositionally biased region" description="Basic residues" evidence="1">
    <location>
        <begin position="54"/>
        <end position="63"/>
    </location>
</feature>
<feature type="compositionally biased region" description="Basic and acidic residues" evidence="1">
    <location>
        <begin position="123"/>
        <end position="132"/>
    </location>
</feature>
<evidence type="ECO:0000313" key="2">
    <source>
        <dbReference type="EMBL" id="OIT35270.1"/>
    </source>
</evidence>
<protein>
    <submittedName>
        <fullName evidence="2">Uncharacterized protein</fullName>
    </submittedName>
</protein>
<evidence type="ECO:0000256" key="1">
    <source>
        <dbReference type="SAM" id="MobiDB-lite"/>
    </source>
</evidence>
<dbReference type="Gramene" id="OIT35270">
    <property type="protein sequence ID" value="OIT35270"/>
    <property type="gene ID" value="A4A49_14644"/>
</dbReference>
<feature type="compositionally biased region" description="Basic residues" evidence="1">
    <location>
        <begin position="106"/>
        <end position="121"/>
    </location>
</feature>
<dbReference type="AlphaFoldDB" id="A0A314L0Y6"/>
<organism evidence="2 3">
    <name type="scientific">Nicotiana attenuata</name>
    <name type="common">Coyote tobacco</name>
    <dbReference type="NCBI Taxonomy" id="49451"/>
    <lineage>
        <taxon>Eukaryota</taxon>
        <taxon>Viridiplantae</taxon>
        <taxon>Streptophyta</taxon>
        <taxon>Embryophyta</taxon>
        <taxon>Tracheophyta</taxon>
        <taxon>Spermatophyta</taxon>
        <taxon>Magnoliopsida</taxon>
        <taxon>eudicotyledons</taxon>
        <taxon>Gunneridae</taxon>
        <taxon>Pentapetalae</taxon>
        <taxon>asterids</taxon>
        <taxon>lamiids</taxon>
        <taxon>Solanales</taxon>
        <taxon>Solanaceae</taxon>
        <taxon>Nicotianoideae</taxon>
        <taxon>Nicotianeae</taxon>
        <taxon>Nicotiana</taxon>
    </lineage>
</organism>
<accession>A0A314L0Y6</accession>